<accession>A0A174RLR0</accession>
<evidence type="ECO:0000313" key="6">
    <source>
        <dbReference type="Proteomes" id="UP000095765"/>
    </source>
</evidence>
<dbReference type="PANTHER" id="PTHR35146">
    <property type="entry name" value="UPF0178 PROTEIN YAII"/>
    <property type="match status" value="1"/>
</dbReference>
<dbReference type="OrthoDB" id="9798918at2"/>
<dbReference type="PANTHER" id="PTHR35146:SF1">
    <property type="entry name" value="UPF0178 PROTEIN YAII"/>
    <property type="match status" value="1"/>
</dbReference>
<dbReference type="NCBIfam" id="NF001095">
    <property type="entry name" value="PRK00124.1"/>
    <property type="match status" value="1"/>
</dbReference>
<dbReference type="EMBL" id="CZBE01000014">
    <property type="protein sequence ID" value="CUP84677.1"/>
    <property type="molecule type" value="Genomic_DNA"/>
</dbReference>
<evidence type="ECO:0000256" key="2">
    <source>
        <dbReference type="HAMAP-Rule" id="MF_00489"/>
    </source>
</evidence>
<organism evidence="3 6">
    <name type="scientific">Anaerotruncus colihominis</name>
    <dbReference type="NCBI Taxonomy" id="169435"/>
    <lineage>
        <taxon>Bacteria</taxon>
        <taxon>Bacillati</taxon>
        <taxon>Bacillota</taxon>
        <taxon>Clostridia</taxon>
        <taxon>Eubacteriales</taxon>
        <taxon>Oscillospiraceae</taxon>
        <taxon>Anaerotruncus</taxon>
    </lineage>
</organism>
<dbReference type="Proteomes" id="UP000095765">
    <property type="component" value="Unassembled WGS sequence"/>
</dbReference>
<comment type="similarity">
    <text evidence="1 2">Belongs to the UPF0178 family.</text>
</comment>
<dbReference type="RefSeq" id="WP_024730259.1">
    <property type="nucleotide sequence ID" value="NZ_CABIWA010000003.1"/>
</dbReference>
<dbReference type="EMBL" id="NFKP01000002">
    <property type="protein sequence ID" value="OUP71158.1"/>
    <property type="molecule type" value="Genomic_DNA"/>
</dbReference>
<protein>
    <recommendedName>
        <fullName evidence="2">UPF0178 protein B5F11_03590</fullName>
    </recommendedName>
</protein>
<dbReference type="AlphaFoldDB" id="A0A174RLR0"/>
<reference evidence="3 6" key="1">
    <citation type="submission" date="2015-09" db="EMBL/GenBank/DDBJ databases">
        <authorList>
            <consortium name="Pathogen Informatics"/>
        </authorList>
    </citation>
    <scope>NUCLEOTIDE SEQUENCE [LARGE SCALE GENOMIC DNA]</scope>
    <source>
        <strain evidence="3 6">2789STDY5834939</strain>
    </source>
</reference>
<dbReference type="Pfam" id="PF02639">
    <property type="entry name" value="DUF188"/>
    <property type="match status" value="1"/>
</dbReference>
<reference evidence="5 8" key="4">
    <citation type="submission" date="2018-08" db="EMBL/GenBank/DDBJ databases">
        <title>A genome reference for cultivated species of the human gut microbiota.</title>
        <authorList>
            <person name="Zou Y."/>
            <person name="Xue W."/>
            <person name="Luo G."/>
        </authorList>
    </citation>
    <scope>NUCLEOTIDE SEQUENCE [LARGE SCALE GENOMIC DNA]</scope>
    <source>
        <strain evidence="5 8">TF05-12AC</strain>
    </source>
</reference>
<sequence>MRILVDADACPVKAVITRLAKQYKIAVVMVLDSSHIFSDGYSQVITVDTGRDSADYYLANLMRAGDIVVTQDYGVAAMALGKGARAINQDGLIYGADNMDRLLFERHLGQKVRRAGGRTRGVKKRTAEMDMRFEKALKEMLQNNQEGMDK</sequence>
<evidence type="ECO:0000313" key="3">
    <source>
        <dbReference type="EMBL" id="CUP84677.1"/>
    </source>
</evidence>
<evidence type="ECO:0000313" key="5">
    <source>
        <dbReference type="EMBL" id="RGE70007.1"/>
    </source>
</evidence>
<reference evidence="4" key="3">
    <citation type="journal article" date="2018" name="BMC Genomics">
        <title>Whole genome sequencing and function prediction of 133 gut anaerobes isolated from chicken caecum in pure cultures.</title>
        <authorList>
            <person name="Medvecky M."/>
            <person name="Cejkova D."/>
            <person name="Polansky O."/>
            <person name="Karasova D."/>
            <person name="Kubasova T."/>
            <person name="Cizek A."/>
            <person name="Rychlik I."/>
        </authorList>
    </citation>
    <scope>NUCLEOTIDE SEQUENCE</scope>
    <source>
        <strain evidence="4">An175</strain>
    </source>
</reference>
<dbReference type="Proteomes" id="UP000196386">
    <property type="component" value="Unassembled WGS sequence"/>
</dbReference>
<name>A0A174RLR0_9FIRM</name>
<proteinExistence type="inferred from homology"/>
<dbReference type="EMBL" id="QVME01000001">
    <property type="protein sequence ID" value="RGE70007.1"/>
    <property type="molecule type" value="Genomic_DNA"/>
</dbReference>
<dbReference type="Proteomes" id="UP000260828">
    <property type="component" value="Unassembled WGS sequence"/>
</dbReference>
<dbReference type="GeneID" id="72465223"/>
<dbReference type="InterPro" id="IPR003791">
    <property type="entry name" value="UPF0178"/>
</dbReference>
<evidence type="ECO:0000313" key="7">
    <source>
        <dbReference type="Proteomes" id="UP000196386"/>
    </source>
</evidence>
<dbReference type="HAMAP" id="MF_00489">
    <property type="entry name" value="UPF0178"/>
    <property type="match status" value="1"/>
</dbReference>
<reference evidence="7" key="2">
    <citation type="submission" date="2017-04" db="EMBL/GenBank/DDBJ databases">
        <title>Function of individual gut microbiota members based on whole genome sequencing of pure cultures obtained from chicken caecum.</title>
        <authorList>
            <person name="Medvecky M."/>
            <person name="Cejkova D."/>
            <person name="Polansky O."/>
            <person name="Karasova D."/>
            <person name="Kubasova T."/>
            <person name="Cizek A."/>
            <person name="Rychlik I."/>
        </authorList>
    </citation>
    <scope>NUCLEOTIDE SEQUENCE [LARGE SCALE GENOMIC DNA]</scope>
    <source>
        <strain evidence="7">An175</strain>
    </source>
</reference>
<gene>
    <name evidence="3" type="primary">yaiI</name>
    <name evidence="4" type="ORF">B5F11_03590</name>
    <name evidence="5" type="ORF">DXC40_02800</name>
    <name evidence="3" type="ORF">ERS852551_02140</name>
</gene>
<evidence type="ECO:0000256" key="1">
    <source>
        <dbReference type="ARBA" id="ARBA00008522"/>
    </source>
</evidence>
<evidence type="ECO:0000313" key="8">
    <source>
        <dbReference type="Proteomes" id="UP000260828"/>
    </source>
</evidence>
<evidence type="ECO:0000313" key="4">
    <source>
        <dbReference type="EMBL" id="OUP71158.1"/>
    </source>
</evidence>